<dbReference type="Proteomes" id="UP000189426">
    <property type="component" value="Unassembled WGS sequence"/>
</dbReference>
<dbReference type="PANTHER" id="PTHR30537">
    <property type="entry name" value="HTH-TYPE TRANSCRIPTIONAL REGULATOR"/>
    <property type="match status" value="1"/>
</dbReference>
<protein>
    <submittedName>
        <fullName evidence="6">LysR family transcriptional regulator</fullName>
    </submittedName>
</protein>
<dbReference type="InterPro" id="IPR005119">
    <property type="entry name" value="LysR_subst-bd"/>
</dbReference>
<keyword evidence="3" id="KW-0238">DNA-binding</keyword>
<dbReference type="GO" id="GO:0006351">
    <property type="term" value="P:DNA-templated transcription"/>
    <property type="evidence" value="ECO:0007669"/>
    <property type="project" value="TreeGrafter"/>
</dbReference>
<feature type="domain" description="HTH lysR-type" evidence="5">
    <location>
        <begin position="1"/>
        <end position="60"/>
    </location>
</feature>
<evidence type="ECO:0000256" key="4">
    <source>
        <dbReference type="ARBA" id="ARBA00023163"/>
    </source>
</evidence>
<dbReference type="PROSITE" id="PS50931">
    <property type="entry name" value="HTH_LYSR"/>
    <property type="match status" value="1"/>
</dbReference>
<keyword evidence="7" id="KW-1185">Reference proteome</keyword>
<evidence type="ECO:0000313" key="7">
    <source>
        <dbReference type="Proteomes" id="UP000189426"/>
    </source>
</evidence>
<dbReference type="InterPro" id="IPR058163">
    <property type="entry name" value="LysR-type_TF_proteobact-type"/>
</dbReference>
<dbReference type="SUPFAM" id="SSF53850">
    <property type="entry name" value="Periplasmic binding protein-like II"/>
    <property type="match status" value="1"/>
</dbReference>
<dbReference type="Gene3D" id="3.40.190.290">
    <property type="match status" value="1"/>
</dbReference>
<dbReference type="STRING" id="1908257.BKK47_01285"/>
<dbReference type="EMBL" id="MLHG01000009">
    <property type="protein sequence ID" value="OOF41432.1"/>
    <property type="molecule type" value="Genomic_DNA"/>
</dbReference>
<dbReference type="PRINTS" id="PR00039">
    <property type="entry name" value="HTHLYSR"/>
</dbReference>
<dbReference type="AlphaFoldDB" id="A0A1V3IJ95"/>
<dbReference type="GO" id="GO:0043565">
    <property type="term" value="F:sequence-specific DNA binding"/>
    <property type="evidence" value="ECO:0007669"/>
    <property type="project" value="TreeGrafter"/>
</dbReference>
<reference evidence="6 7" key="1">
    <citation type="submission" date="2016-10" db="EMBL/GenBank/DDBJ databases">
        <title>Rodentibacter gen. nov. and new species.</title>
        <authorList>
            <person name="Christensen H."/>
        </authorList>
    </citation>
    <scope>NUCLEOTIDE SEQUENCE [LARGE SCALE GENOMIC DNA]</scope>
    <source>
        <strain evidence="6 7">Ppn418</strain>
    </source>
</reference>
<evidence type="ECO:0000313" key="6">
    <source>
        <dbReference type="EMBL" id="OOF41432.1"/>
    </source>
</evidence>
<sequence>MQENLNDLRTFLLVAQTGSFTKVAAQLNLSRAAVSHTISQLERRLGLKLFNRTTRSVATTDAGQQLYQQLCPLFQDIDSRLLNILNNQNQQRGVLRINGTIHAISVILWQKFRRFLEHYPNITLELAAEMKFIDIVAERYDAGIREGGLMDKDMIAVRVSEAVRMCYVATPEYLSRHGTPQTPEALLKHNCIRLRIPTYNNLLPWEFEHSKTGERFKLAMQGNLIVNQPPMTRQAALDNIGISWEMADEVEADIQSGRLCRILSDWECIYPGYYLYFPNRTEYSPLLKTLVEWLRI</sequence>
<organism evidence="6 7">
    <name type="scientific">Rodentibacter mrazii</name>
    <dbReference type="NCBI Taxonomy" id="1908257"/>
    <lineage>
        <taxon>Bacteria</taxon>
        <taxon>Pseudomonadati</taxon>
        <taxon>Pseudomonadota</taxon>
        <taxon>Gammaproteobacteria</taxon>
        <taxon>Pasteurellales</taxon>
        <taxon>Pasteurellaceae</taxon>
        <taxon>Rodentibacter</taxon>
    </lineage>
</organism>
<dbReference type="Gene3D" id="1.10.10.10">
    <property type="entry name" value="Winged helix-like DNA-binding domain superfamily/Winged helix DNA-binding domain"/>
    <property type="match status" value="1"/>
</dbReference>
<proteinExistence type="inferred from homology"/>
<comment type="caution">
    <text evidence="6">The sequence shown here is derived from an EMBL/GenBank/DDBJ whole genome shotgun (WGS) entry which is preliminary data.</text>
</comment>
<dbReference type="InterPro" id="IPR036388">
    <property type="entry name" value="WH-like_DNA-bd_sf"/>
</dbReference>
<dbReference type="SUPFAM" id="SSF46785">
    <property type="entry name" value="Winged helix' DNA-binding domain"/>
    <property type="match status" value="1"/>
</dbReference>
<dbReference type="FunFam" id="1.10.10.10:FF:000001">
    <property type="entry name" value="LysR family transcriptional regulator"/>
    <property type="match status" value="1"/>
</dbReference>
<name>A0A1V3IJ95_9PAST</name>
<evidence type="ECO:0000256" key="1">
    <source>
        <dbReference type="ARBA" id="ARBA00009437"/>
    </source>
</evidence>
<keyword evidence="4" id="KW-0804">Transcription</keyword>
<keyword evidence="2" id="KW-0805">Transcription regulation</keyword>
<dbReference type="PANTHER" id="PTHR30537:SF1">
    <property type="entry name" value="HTH-TYPE TRANSCRIPTIONAL REGULATOR PGRR"/>
    <property type="match status" value="1"/>
</dbReference>
<comment type="similarity">
    <text evidence="1">Belongs to the LysR transcriptional regulatory family.</text>
</comment>
<evidence type="ECO:0000259" key="5">
    <source>
        <dbReference type="PROSITE" id="PS50931"/>
    </source>
</evidence>
<dbReference type="GO" id="GO:0003700">
    <property type="term" value="F:DNA-binding transcription factor activity"/>
    <property type="evidence" value="ECO:0007669"/>
    <property type="project" value="InterPro"/>
</dbReference>
<dbReference type="Pfam" id="PF00126">
    <property type="entry name" value="HTH_1"/>
    <property type="match status" value="1"/>
</dbReference>
<dbReference type="Pfam" id="PF03466">
    <property type="entry name" value="LysR_substrate"/>
    <property type="match status" value="1"/>
</dbReference>
<evidence type="ECO:0000256" key="3">
    <source>
        <dbReference type="ARBA" id="ARBA00023125"/>
    </source>
</evidence>
<dbReference type="RefSeq" id="WP_077493129.1">
    <property type="nucleotide sequence ID" value="NZ_MLHG01000009.1"/>
</dbReference>
<evidence type="ECO:0000256" key="2">
    <source>
        <dbReference type="ARBA" id="ARBA00023015"/>
    </source>
</evidence>
<dbReference type="InterPro" id="IPR000847">
    <property type="entry name" value="LysR_HTH_N"/>
</dbReference>
<dbReference type="InterPro" id="IPR036390">
    <property type="entry name" value="WH_DNA-bd_sf"/>
</dbReference>
<accession>A0A1V3IJ95</accession>
<gene>
    <name evidence="6" type="ORF">BKK47_01285</name>
</gene>